<dbReference type="CDD" id="cd00156">
    <property type="entry name" value="REC"/>
    <property type="match status" value="1"/>
</dbReference>
<feature type="modified residue" description="4-aspartylphosphate" evidence="1">
    <location>
        <position position="58"/>
    </location>
</feature>
<dbReference type="Proteomes" id="UP000885753">
    <property type="component" value="Unassembled WGS sequence"/>
</dbReference>
<dbReference type="PANTHER" id="PTHR44520:SF2">
    <property type="entry name" value="RESPONSE REGULATOR RCP1"/>
    <property type="match status" value="1"/>
</dbReference>
<comment type="caution">
    <text evidence="3">The sequence shown here is derived from an EMBL/GenBank/DDBJ whole genome shotgun (WGS) entry which is preliminary data.</text>
</comment>
<dbReference type="SUPFAM" id="SSF52172">
    <property type="entry name" value="CheY-like"/>
    <property type="match status" value="1"/>
</dbReference>
<dbReference type="Pfam" id="PF00072">
    <property type="entry name" value="Response_reg"/>
    <property type="match status" value="1"/>
</dbReference>
<dbReference type="AlphaFoldDB" id="A0A7C2M529"/>
<reference evidence="3" key="1">
    <citation type="journal article" date="2020" name="mSystems">
        <title>Genome- and Community-Level Interaction Insights into Carbon Utilization and Element Cycling Functions of Hydrothermarchaeota in Hydrothermal Sediment.</title>
        <authorList>
            <person name="Zhou Z."/>
            <person name="Liu Y."/>
            <person name="Xu W."/>
            <person name="Pan J."/>
            <person name="Luo Z.H."/>
            <person name="Li M."/>
        </authorList>
    </citation>
    <scope>NUCLEOTIDE SEQUENCE [LARGE SCALE GENOMIC DNA]</scope>
    <source>
        <strain evidence="3">SpSt-1235</strain>
    </source>
</reference>
<sequence>MNTEVVIIDDDAVVLFLHKILVQKSPLSSSLYCFDNGSDAYSYLCNRTKNKPILVLLDINMPGMSGWDFLDKITLDQCDENVWVVMVTSSINASDRERAAKYPRVIDYVEKPLSKEACENLHLKVQHLLNP</sequence>
<proteinExistence type="predicted"/>
<dbReference type="PROSITE" id="PS50110">
    <property type="entry name" value="RESPONSE_REGULATORY"/>
    <property type="match status" value="1"/>
</dbReference>
<dbReference type="GO" id="GO:0000160">
    <property type="term" value="P:phosphorelay signal transduction system"/>
    <property type="evidence" value="ECO:0007669"/>
    <property type="project" value="InterPro"/>
</dbReference>
<dbReference type="SMART" id="SM00448">
    <property type="entry name" value="REC"/>
    <property type="match status" value="1"/>
</dbReference>
<dbReference type="InterPro" id="IPR011006">
    <property type="entry name" value="CheY-like_superfamily"/>
</dbReference>
<dbReference type="Gene3D" id="3.40.50.2300">
    <property type="match status" value="1"/>
</dbReference>
<accession>A0A7C2M529</accession>
<name>A0A7C2M529_9FLAO</name>
<feature type="domain" description="Response regulatory" evidence="2">
    <location>
        <begin position="4"/>
        <end position="126"/>
    </location>
</feature>
<dbReference type="InterPro" id="IPR052893">
    <property type="entry name" value="TCS_response_regulator"/>
</dbReference>
<evidence type="ECO:0000256" key="1">
    <source>
        <dbReference type="PROSITE-ProRule" id="PRU00169"/>
    </source>
</evidence>
<evidence type="ECO:0000259" key="2">
    <source>
        <dbReference type="PROSITE" id="PS50110"/>
    </source>
</evidence>
<gene>
    <name evidence="3" type="ORF">ENO10_02045</name>
</gene>
<dbReference type="PANTHER" id="PTHR44520">
    <property type="entry name" value="RESPONSE REGULATOR RCP1-RELATED"/>
    <property type="match status" value="1"/>
</dbReference>
<organism evidence="3">
    <name type="scientific">Salinimicrobium catena</name>
    <dbReference type="NCBI Taxonomy" id="390640"/>
    <lineage>
        <taxon>Bacteria</taxon>
        <taxon>Pseudomonadati</taxon>
        <taxon>Bacteroidota</taxon>
        <taxon>Flavobacteriia</taxon>
        <taxon>Flavobacteriales</taxon>
        <taxon>Flavobacteriaceae</taxon>
        <taxon>Salinimicrobium</taxon>
    </lineage>
</organism>
<keyword evidence="1" id="KW-0597">Phosphoprotein</keyword>
<protein>
    <submittedName>
        <fullName evidence="3">Response regulator</fullName>
    </submittedName>
</protein>
<evidence type="ECO:0000313" key="3">
    <source>
        <dbReference type="EMBL" id="HER39981.1"/>
    </source>
</evidence>
<dbReference type="EMBL" id="DSEE01000149">
    <property type="protein sequence ID" value="HER39981.1"/>
    <property type="molecule type" value="Genomic_DNA"/>
</dbReference>
<dbReference type="InterPro" id="IPR001789">
    <property type="entry name" value="Sig_transdc_resp-reg_receiver"/>
</dbReference>